<comment type="caution">
    <text evidence="1">The sequence shown here is derived from an EMBL/GenBank/DDBJ whole genome shotgun (WGS) entry which is preliminary data.</text>
</comment>
<gene>
    <name evidence="1" type="ORF">LLUT_LOCUS1081</name>
</gene>
<keyword evidence="2" id="KW-1185">Reference proteome</keyword>
<dbReference type="Proteomes" id="UP001497480">
    <property type="component" value="Unassembled WGS sequence"/>
</dbReference>
<dbReference type="EMBL" id="CAXHTB010000001">
    <property type="protein sequence ID" value="CAL0300021.1"/>
    <property type="molecule type" value="Genomic_DNA"/>
</dbReference>
<name>A0AAV1VST3_LUPLU</name>
<reference evidence="1 2" key="1">
    <citation type="submission" date="2024-03" db="EMBL/GenBank/DDBJ databases">
        <authorList>
            <person name="Martinez-Hernandez J."/>
        </authorList>
    </citation>
    <scope>NUCLEOTIDE SEQUENCE [LARGE SCALE GENOMIC DNA]</scope>
</reference>
<accession>A0AAV1VST3</accession>
<sequence length="93" mass="10617">MGSVVVIQWNSPKHVKQISTTTRKRTTLTTRIKIPIPDGNVVAPFNKAQMKLLNITQLPPKMLPLTVTNGRWNIIPNIPLIEYIISTMFLYNF</sequence>
<proteinExistence type="predicted"/>
<dbReference type="AlphaFoldDB" id="A0AAV1VST3"/>
<organism evidence="1 2">
    <name type="scientific">Lupinus luteus</name>
    <name type="common">European yellow lupine</name>
    <dbReference type="NCBI Taxonomy" id="3873"/>
    <lineage>
        <taxon>Eukaryota</taxon>
        <taxon>Viridiplantae</taxon>
        <taxon>Streptophyta</taxon>
        <taxon>Embryophyta</taxon>
        <taxon>Tracheophyta</taxon>
        <taxon>Spermatophyta</taxon>
        <taxon>Magnoliopsida</taxon>
        <taxon>eudicotyledons</taxon>
        <taxon>Gunneridae</taxon>
        <taxon>Pentapetalae</taxon>
        <taxon>rosids</taxon>
        <taxon>fabids</taxon>
        <taxon>Fabales</taxon>
        <taxon>Fabaceae</taxon>
        <taxon>Papilionoideae</taxon>
        <taxon>50 kb inversion clade</taxon>
        <taxon>genistoids sensu lato</taxon>
        <taxon>core genistoids</taxon>
        <taxon>Genisteae</taxon>
        <taxon>Lupinus</taxon>
    </lineage>
</organism>
<evidence type="ECO:0000313" key="1">
    <source>
        <dbReference type="EMBL" id="CAL0300021.1"/>
    </source>
</evidence>
<evidence type="ECO:0000313" key="2">
    <source>
        <dbReference type="Proteomes" id="UP001497480"/>
    </source>
</evidence>
<protein>
    <submittedName>
        <fullName evidence="1">Uncharacterized protein</fullName>
    </submittedName>
</protein>